<reference evidence="3" key="1">
    <citation type="submission" date="2016-11" db="UniProtKB">
        <authorList>
            <consortium name="WormBaseParasite"/>
        </authorList>
    </citation>
    <scope>IDENTIFICATION</scope>
</reference>
<feature type="compositionally biased region" description="Low complexity" evidence="1">
    <location>
        <begin position="12"/>
        <end position="23"/>
    </location>
</feature>
<accession>A0A1I8BND0</accession>
<evidence type="ECO:0000313" key="2">
    <source>
        <dbReference type="Proteomes" id="UP000095281"/>
    </source>
</evidence>
<protein>
    <submittedName>
        <fullName evidence="3">Tudor domain-containing protein</fullName>
    </submittedName>
</protein>
<sequence length="244" mass="28090">MLKTAQNIANISGQSSTGQSSSSNFPTTTQVENLNNALNQLRNKATIIYLIDSYEGLINCKVTIQNMNNEQRKIFKNAGKKFLKLVSINELNRGNILFQLEVFGVQYIDTGCSVYLTEDKYPFYNNCHSMIFHLDGELTRTDIMNMYYLNVQSDNEEGHNESENNEGSEHNESERNEGSEHNESERNEGSEHNESENNGSENESEHGQETAENEYSYIPMLDQYGYHMLDHYGNRMYYQVLKNQ</sequence>
<name>A0A1I8BND0_MELHA</name>
<dbReference type="WBParaSite" id="MhA1_Contig333.frz3.gene25">
    <property type="protein sequence ID" value="MhA1_Contig333.frz3.gene25"/>
    <property type="gene ID" value="MhA1_Contig333.frz3.gene25"/>
</dbReference>
<feature type="region of interest" description="Disordered" evidence="1">
    <location>
        <begin position="155"/>
        <end position="210"/>
    </location>
</feature>
<feature type="region of interest" description="Disordered" evidence="1">
    <location>
        <begin position="1"/>
        <end position="27"/>
    </location>
</feature>
<feature type="compositionally biased region" description="Polar residues" evidence="1">
    <location>
        <begin position="1"/>
        <end position="11"/>
    </location>
</feature>
<evidence type="ECO:0000313" key="3">
    <source>
        <dbReference type="WBParaSite" id="MhA1_Contig333.frz3.gene25"/>
    </source>
</evidence>
<evidence type="ECO:0000256" key="1">
    <source>
        <dbReference type="SAM" id="MobiDB-lite"/>
    </source>
</evidence>
<organism evidence="2 3">
    <name type="scientific">Meloidogyne hapla</name>
    <name type="common">Root-knot nematode worm</name>
    <dbReference type="NCBI Taxonomy" id="6305"/>
    <lineage>
        <taxon>Eukaryota</taxon>
        <taxon>Metazoa</taxon>
        <taxon>Ecdysozoa</taxon>
        <taxon>Nematoda</taxon>
        <taxon>Chromadorea</taxon>
        <taxon>Rhabditida</taxon>
        <taxon>Tylenchina</taxon>
        <taxon>Tylenchomorpha</taxon>
        <taxon>Tylenchoidea</taxon>
        <taxon>Meloidogynidae</taxon>
        <taxon>Meloidogyninae</taxon>
        <taxon>Meloidogyne</taxon>
    </lineage>
</organism>
<dbReference type="Proteomes" id="UP000095281">
    <property type="component" value="Unplaced"/>
</dbReference>
<keyword evidence="2" id="KW-1185">Reference proteome</keyword>
<feature type="compositionally biased region" description="Basic and acidic residues" evidence="1">
    <location>
        <begin position="156"/>
        <end position="195"/>
    </location>
</feature>
<proteinExistence type="predicted"/>
<dbReference type="AlphaFoldDB" id="A0A1I8BND0"/>